<evidence type="ECO:0000256" key="4">
    <source>
        <dbReference type="SAM" id="MobiDB-lite"/>
    </source>
</evidence>
<evidence type="ECO:0000256" key="1">
    <source>
        <dbReference type="ARBA" id="ARBA00022737"/>
    </source>
</evidence>
<evidence type="ECO:0000313" key="7">
    <source>
        <dbReference type="Proteomes" id="UP000823749"/>
    </source>
</evidence>
<dbReference type="AlphaFoldDB" id="A0AAV6I8M8"/>
<feature type="repeat" description="TPR" evidence="3">
    <location>
        <begin position="266"/>
        <end position="299"/>
    </location>
</feature>
<comment type="caution">
    <text evidence="6">The sequence shown here is derived from an EMBL/GenBank/DDBJ whole genome shotgun (WGS) entry which is preliminary data.</text>
</comment>
<dbReference type="GO" id="GO:0006620">
    <property type="term" value="P:post-translational protein targeting to endoplasmic reticulum membrane"/>
    <property type="evidence" value="ECO:0007669"/>
    <property type="project" value="TreeGrafter"/>
</dbReference>
<dbReference type="Proteomes" id="UP000823749">
    <property type="component" value="Chromosome 11"/>
</dbReference>
<dbReference type="InterPro" id="IPR011990">
    <property type="entry name" value="TPR-like_helical_dom_sf"/>
</dbReference>
<organism evidence="6 7">
    <name type="scientific">Rhododendron griersonianum</name>
    <dbReference type="NCBI Taxonomy" id="479676"/>
    <lineage>
        <taxon>Eukaryota</taxon>
        <taxon>Viridiplantae</taxon>
        <taxon>Streptophyta</taxon>
        <taxon>Embryophyta</taxon>
        <taxon>Tracheophyta</taxon>
        <taxon>Spermatophyta</taxon>
        <taxon>Magnoliopsida</taxon>
        <taxon>eudicotyledons</taxon>
        <taxon>Gunneridae</taxon>
        <taxon>Pentapetalae</taxon>
        <taxon>asterids</taxon>
        <taxon>Ericales</taxon>
        <taxon>Ericaceae</taxon>
        <taxon>Ericoideae</taxon>
        <taxon>Rhodoreae</taxon>
        <taxon>Rhododendron</taxon>
    </lineage>
</organism>
<dbReference type="GO" id="GO:0060090">
    <property type="term" value="F:molecular adaptor activity"/>
    <property type="evidence" value="ECO:0007669"/>
    <property type="project" value="TreeGrafter"/>
</dbReference>
<keyword evidence="1" id="KW-0677">Repeat</keyword>
<evidence type="ECO:0000313" key="6">
    <source>
        <dbReference type="EMBL" id="KAG5525057.1"/>
    </source>
</evidence>
<dbReference type="Pfam" id="PF07719">
    <property type="entry name" value="TPR_2"/>
    <property type="match status" value="1"/>
</dbReference>
<dbReference type="Gene3D" id="1.25.40.10">
    <property type="entry name" value="Tetratricopeptide repeat domain"/>
    <property type="match status" value="1"/>
</dbReference>
<dbReference type="GO" id="GO:0072380">
    <property type="term" value="C:TRC complex"/>
    <property type="evidence" value="ECO:0007669"/>
    <property type="project" value="TreeGrafter"/>
</dbReference>
<feature type="compositionally biased region" description="Basic and acidic residues" evidence="4">
    <location>
        <begin position="349"/>
        <end position="360"/>
    </location>
</feature>
<feature type="repeat" description="TPR" evidence="3">
    <location>
        <begin position="300"/>
        <end position="334"/>
    </location>
</feature>
<evidence type="ECO:0000256" key="2">
    <source>
        <dbReference type="ARBA" id="ARBA00022803"/>
    </source>
</evidence>
<feature type="region of interest" description="Disordered" evidence="4">
    <location>
        <begin position="349"/>
        <end position="386"/>
    </location>
</feature>
<name>A0AAV6I8M8_9ERIC</name>
<dbReference type="SMART" id="SM00028">
    <property type="entry name" value="TPR"/>
    <property type="match status" value="3"/>
</dbReference>
<feature type="transmembrane region" description="Helical" evidence="5">
    <location>
        <begin position="128"/>
        <end position="154"/>
    </location>
</feature>
<dbReference type="SUPFAM" id="SSF48452">
    <property type="entry name" value="TPR-like"/>
    <property type="match status" value="1"/>
</dbReference>
<dbReference type="PANTHER" id="PTHR45831">
    <property type="entry name" value="LD24721P"/>
    <property type="match status" value="1"/>
</dbReference>
<keyword evidence="5" id="KW-0812">Transmembrane</keyword>
<dbReference type="Pfam" id="PF00515">
    <property type="entry name" value="TPR_1"/>
    <property type="match status" value="1"/>
</dbReference>
<sequence length="484" mass="54577">MAILKTDSPLSRRIVGAFLDFLDSVESAPGVDLEGLEVAKECLSEVFKIDPSSVGRRADSDLLVNLFSSREASEKQEHKSDLSRETFSAVGPSTSSAEIASDPNHSEASQPVVYFSSYPLYFSTVFRMYMFMVAVWFYGLMHLFHFLYLAFIFFHKLYQGEHWAREAHTSGVFEDELFGQFFGALEKIHYFKPTSDGHDDQVQLDRATRLFQNAVMEMQKSGCQTFDEKTLAETFKSQGNRAMQSKLYPDAIELYTFAISLCEDNAVYYCNRAAAYTQNHQYAEAIRDCLKSIEINPTYSKAYSRLGFAYYAQGNYRDAIDKGFEKALQFDPNNDSVKENIRVAEQKLKEEQRRREHHESSSSASHQESNQQAAGRSWNHAMPPPFTSMPFNANGIPVDIASMFRNIAANMHQGQHNQDRQEGEINADGVDEPEIRIGGNINVNLGEQMPEELTGALRSVMEMFSGASPPANRQDNVNGRSAPS</sequence>
<reference evidence="6" key="1">
    <citation type="submission" date="2020-08" db="EMBL/GenBank/DDBJ databases">
        <title>Plant Genome Project.</title>
        <authorList>
            <person name="Zhang R.-G."/>
        </authorList>
    </citation>
    <scope>NUCLEOTIDE SEQUENCE</scope>
    <source>
        <strain evidence="6">WSP0</strain>
        <tissue evidence="6">Leaf</tissue>
    </source>
</reference>
<gene>
    <name evidence="6" type="ORF">RHGRI_031666</name>
</gene>
<dbReference type="PANTHER" id="PTHR45831:SF2">
    <property type="entry name" value="LD24721P"/>
    <property type="match status" value="1"/>
</dbReference>
<protein>
    <recommendedName>
        <fullName evidence="8">SGTA homodimerisation domain-containing protein</fullName>
    </recommendedName>
</protein>
<keyword evidence="5" id="KW-1133">Transmembrane helix</keyword>
<feature type="region of interest" description="Disordered" evidence="4">
    <location>
        <begin position="75"/>
        <end position="104"/>
    </location>
</feature>
<dbReference type="EMBL" id="JACTNZ010000011">
    <property type="protein sequence ID" value="KAG5525057.1"/>
    <property type="molecule type" value="Genomic_DNA"/>
</dbReference>
<dbReference type="Gene3D" id="1.20.5.420">
    <property type="entry name" value="Immunoglobulin FC, subunit C"/>
    <property type="match status" value="1"/>
</dbReference>
<evidence type="ECO:0000256" key="3">
    <source>
        <dbReference type="PROSITE-ProRule" id="PRU00339"/>
    </source>
</evidence>
<dbReference type="FunFam" id="1.25.40.10:FF:000330">
    <property type="entry name" value="Tetratricopeptide repeat (TPR)-like superfamily protein"/>
    <property type="match status" value="1"/>
</dbReference>
<evidence type="ECO:0000256" key="5">
    <source>
        <dbReference type="SAM" id="Phobius"/>
    </source>
</evidence>
<feature type="compositionally biased region" description="Polar residues" evidence="4">
    <location>
        <begin position="471"/>
        <end position="484"/>
    </location>
</feature>
<proteinExistence type="predicted"/>
<keyword evidence="2 3" id="KW-0802">TPR repeat</keyword>
<feature type="region of interest" description="Disordered" evidence="4">
    <location>
        <begin position="464"/>
        <end position="484"/>
    </location>
</feature>
<feature type="compositionally biased region" description="Low complexity" evidence="4">
    <location>
        <begin position="361"/>
        <end position="374"/>
    </location>
</feature>
<dbReference type="GO" id="GO:0016020">
    <property type="term" value="C:membrane"/>
    <property type="evidence" value="ECO:0007669"/>
    <property type="project" value="TreeGrafter"/>
</dbReference>
<dbReference type="InterPro" id="IPR019734">
    <property type="entry name" value="TPR_rpt"/>
</dbReference>
<dbReference type="PROSITE" id="PS50005">
    <property type="entry name" value="TPR"/>
    <property type="match status" value="2"/>
</dbReference>
<keyword evidence="5" id="KW-0472">Membrane</keyword>
<feature type="compositionally biased region" description="Basic and acidic residues" evidence="4">
    <location>
        <begin position="75"/>
        <end position="84"/>
    </location>
</feature>
<dbReference type="InterPro" id="IPR047150">
    <property type="entry name" value="SGT"/>
</dbReference>
<dbReference type="InterPro" id="IPR013105">
    <property type="entry name" value="TPR_2"/>
</dbReference>
<keyword evidence="7" id="KW-1185">Reference proteome</keyword>
<evidence type="ECO:0008006" key="8">
    <source>
        <dbReference type="Google" id="ProtNLM"/>
    </source>
</evidence>
<accession>A0AAV6I8M8</accession>